<proteinExistence type="predicted"/>
<gene>
    <name evidence="2" type="ORF">ASIM_LOCUS4008</name>
</gene>
<keyword evidence="3" id="KW-1185">Reference proteome</keyword>
<evidence type="ECO:0000256" key="1">
    <source>
        <dbReference type="SAM" id="MobiDB-lite"/>
    </source>
</evidence>
<dbReference type="AlphaFoldDB" id="A0A0M3J9C4"/>
<dbReference type="EMBL" id="UYRR01006664">
    <property type="protein sequence ID" value="VDK22851.1"/>
    <property type="molecule type" value="Genomic_DNA"/>
</dbReference>
<feature type="compositionally biased region" description="Low complexity" evidence="1">
    <location>
        <begin position="12"/>
        <end position="31"/>
    </location>
</feature>
<accession>A0A0M3J9C4</accession>
<feature type="compositionally biased region" description="Acidic residues" evidence="1">
    <location>
        <begin position="1"/>
        <end position="11"/>
    </location>
</feature>
<dbReference type="Proteomes" id="UP000267096">
    <property type="component" value="Unassembled WGS sequence"/>
</dbReference>
<evidence type="ECO:0000313" key="4">
    <source>
        <dbReference type="WBParaSite" id="ASIM_0000418801-mRNA-1"/>
    </source>
</evidence>
<feature type="region of interest" description="Disordered" evidence="1">
    <location>
        <begin position="1"/>
        <end position="47"/>
    </location>
</feature>
<evidence type="ECO:0000313" key="2">
    <source>
        <dbReference type="EMBL" id="VDK22851.1"/>
    </source>
</evidence>
<sequence length="76" mass="8212">MEAASSEDENDNSPSSKSASPPPSKSSSSNCKKSDRGVNIESIQQPEKVSLISMASTSYPVRIHRQFQPSTVTTIR</sequence>
<protein>
    <submittedName>
        <fullName evidence="2 4">Uncharacterized protein</fullName>
    </submittedName>
</protein>
<reference evidence="2 3" key="2">
    <citation type="submission" date="2018-11" db="EMBL/GenBank/DDBJ databases">
        <authorList>
            <consortium name="Pathogen Informatics"/>
        </authorList>
    </citation>
    <scope>NUCLEOTIDE SEQUENCE [LARGE SCALE GENOMIC DNA]</scope>
</reference>
<evidence type="ECO:0000313" key="3">
    <source>
        <dbReference type="Proteomes" id="UP000267096"/>
    </source>
</evidence>
<reference evidence="4" key="1">
    <citation type="submission" date="2017-02" db="UniProtKB">
        <authorList>
            <consortium name="WormBaseParasite"/>
        </authorList>
    </citation>
    <scope>IDENTIFICATION</scope>
</reference>
<name>A0A0M3J9C4_ANISI</name>
<dbReference type="WBParaSite" id="ASIM_0000418801-mRNA-1">
    <property type="protein sequence ID" value="ASIM_0000418801-mRNA-1"/>
    <property type="gene ID" value="ASIM_0000418801"/>
</dbReference>
<organism evidence="4">
    <name type="scientific">Anisakis simplex</name>
    <name type="common">Herring worm</name>
    <dbReference type="NCBI Taxonomy" id="6269"/>
    <lineage>
        <taxon>Eukaryota</taxon>
        <taxon>Metazoa</taxon>
        <taxon>Ecdysozoa</taxon>
        <taxon>Nematoda</taxon>
        <taxon>Chromadorea</taxon>
        <taxon>Rhabditida</taxon>
        <taxon>Spirurina</taxon>
        <taxon>Ascaridomorpha</taxon>
        <taxon>Ascaridoidea</taxon>
        <taxon>Anisakidae</taxon>
        <taxon>Anisakis</taxon>
        <taxon>Anisakis simplex complex</taxon>
    </lineage>
</organism>